<evidence type="ECO:0000313" key="2">
    <source>
        <dbReference type="EMBL" id="KAJ1160149.1"/>
    </source>
</evidence>
<organism evidence="2 3">
    <name type="scientific">Pleurodeles waltl</name>
    <name type="common">Iberian ribbed newt</name>
    <dbReference type="NCBI Taxonomy" id="8319"/>
    <lineage>
        <taxon>Eukaryota</taxon>
        <taxon>Metazoa</taxon>
        <taxon>Chordata</taxon>
        <taxon>Craniata</taxon>
        <taxon>Vertebrata</taxon>
        <taxon>Euteleostomi</taxon>
        <taxon>Amphibia</taxon>
        <taxon>Batrachia</taxon>
        <taxon>Caudata</taxon>
        <taxon>Salamandroidea</taxon>
        <taxon>Salamandridae</taxon>
        <taxon>Pleurodelinae</taxon>
        <taxon>Pleurodeles</taxon>
    </lineage>
</organism>
<feature type="compositionally biased region" description="Polar residues" evidence="1">
    <location>
        <begin position="26"/>
        <end position="35"/>
    </location>
</feature>
<protein>
    <submittedName>
        <fullName evidence="2">Uncharacterized protein</fullName>
    </submittedName>
</protein>
<dbReference type="Proteomes" id="UP001066276">
    <property type="component" value="Chromosome 4_2"/>
</dbReference>
<dbReference type="EMBL" id="JANPWB010000008">
    <property type="protein sequence ID" value="KAJ1160149.1"/>
    <property type="molecule type" value="Genomic_DNA"/>
</dbReference>
<proteinExistence type="predicted"/>
<feature type="compositionally biased region" description="Polar residues" evidence="1">
    <location>
        <begin position="197"/>
        <end position="211"/>
    </location>
</feature>
<reference evidence="2" key="1">
    <citation type="journal article" date="2022" name="bioRxiv">
        <title>Sequencing and chromosome-scale assembly of the giantPleurodeles waltlgenome.</title>
        <authorList>
            <person name="Brown T."/>
            <person name="Elewa A."/>
            <person name="Iarovenko S."/>
            <person name="Subramanian E."/>
            <person name="Araus A.J."/>
            <person name="Petzold A."/>
            <person name="Susuki M."/>
            <person name="Suzuki K.-i.T."/>
            <person name="Hayashi T."/>
            <person name="Toyoda A."/>
            <person name="Oliveira C."/>
            <person name="Osipova E."/>
            <person name="Leigh N.D."/>
            <person name="Simon A."/>
            <person name="Yun M.H."/>
        </authorList>
    </citation>
    <scope>NUCLEOTIDE SEQUENCE</scope>
    <source>
        <strain evidence="2">20211129_DDA</strain>
        <tissue evidence="2">Liver</tissue>
    </source>
</reference>
<sequence>MPPRFLSPASIWRIRPRCVSSGDPPSRTSVSSAVQGPQGPPGRIPSAPETRAFSLRISVDSGRVAPGHEAPHQFDHSSRHFRGRTGPVRQARFAEVCRCSKWVSATPEGPSARHSVTHAGSAPQQGSRQPGPPPGAPVVSPYLRGWGRRARTHPRSPSHRPPRSREHKAFHEQPCSNPQAGGGPPRLPSRGRLAPPQTSRGPTPSRVSAHSLSPAPDINAATGPRPRGSPAASDGLRQARSGLHRCSGRPHGSPHSLPVNLPRGEAQDNRRSLGPSGADGSSVRHLWLRGHAPKGQQETGPRHRGQITPDCHSTLLSTPTSANSGQPSATARKANRLQPGGREGRGRGPTRPPSGPSKPPGTNVRPQWRPPERSKPSPSNRWLPGRPAHGAVLAAARPQGRAATSSVAQPRSRPQQKKDLQAQRGAAARHQRRSGPLAHLNRRDPRSPPGLPRDSAKRPCVGCSGRGHATRKPVSPPAAPISLHTLQRGGNADLRRPPPSHCSASSVLTG</sequence>
<feature type="compositionally biased region" description="Polar residues" evidence="1">
    <location>
        <begin position="402"/>
        <end position="413"/>
    </location>
</feature>
<dbReference type="AlphaFoldDB" id="A0AAV7S6Q3"/>
<accession>A0AAV7S6Q3</accession>
<comment type="caution">
    <text evidence="2">The sequence shown here is derived from an EMBL/GenBank/DDBJ whole genome shotgun (WGS) entry which is preliminary data.</text>
</comment>
<feature type="compositionally biased region" description="Pro residues" evidence="1">
    <location>
        <begin position="350"/>
        <end position="359"/>
    </location>
</feature>
<feature type="region of interest" description="Disordered" evidence="1">
    <location>
        <begin position="16"/>
        <end position="85"/>
    </location>
</feature>
<name>A0AAV7S6Q3_PLEWA</name>
<keyword evidence="3" id="KW-1185">Reference proteome</keyword>
<feature type="compositionally biased region" description="Basic and acidic residues" evidence="1">
    <location>
        <begin position="69"/>
        <end position="78"/>
    </location>
</feature>
<feature type="region of interest" description="Disordered" evidence="1">
    <location>
        <begin position="104"/>
        <end position="510"/>
    </location>
</feature>
<evidence type="ECO:0000256" key="1">
    <source>
        <dbReference type="SAM" id="MobiDB-lite"/>
    </source>
</evidence>
<feature type="compositionally biased region" description="Low complexity" evidence="1">
    <location>
        <begin position="120"/>
        <end position="129"/>
    </location>
</feature>
<feature type="compositionally biased region" description="Polar residues" evidence="1">
    <location>
        <begin position="314"/>
        <end position="329"/>
    </location>
</feature>
<evidence type="ECO:0000313" key="3">
    <source>
        <dbReference type="Proteomes" id="UP001066276"/>
    </source>
</evidence>
<gene>
    <name evidence="2" type="ORF">NDU88_000651</name>
</gene>
<feature type="compositionally biased region" description="Basic residues" evidence="1">
    <location>
        <begin position="146"/>
        <end position="162"/>
    </location>
</feature>